<dbReference type="PROSITE" id="PS51746">
    <property type="entry name" value="PPM_2"/>
    <property type="match status" value="1"/>
</dbReference>
<proteinExistence type="predicted"/>
<protein>
    <recommendedName>
        <fullName evidence="1">PPM-type phosphatase domain-containing protein</fullName>
    </recommendedName>
</protein>
<evidence type="ECO:0000259" key="1">
    <source>
        <dbReference type="PROSITE" id="PS51746"/>
    </source>
</evidence>
<dbReference type="EnsemblProtists" id="EOD09613">
    <property type="protein sequence ID" value="EOD09613"/>
    <property type="gene ID" value="EMIHUDRAFT_448426"/>
</dbReference>
<dbReference type="Proteomes" id="UP000013827">
    <property type="component" value="Unassembled WGS sequence"/>
</dbReference>
<feature type="domain" description="PPM-type phosphatase" evidence="1">
    <location>
        <begin position="1"/>
        <end position="236"/>
    </location>
</feature>
<dbReference type="HOGENOM" id="CLU_066773_0_0_1"/>
<dbReference type="PaxDb" id="2903-EOD09613"/>
<dbReference type="InterPro" id="IPR001932">
    <property type="entry name" value="PPM-type_phosphatase-like_dom"/>
</dbReference>
<dbReference type="eggNOG" id="KOG0698">
    <property type="taxonomic scope" value="Eukaryota"/>
</dbReference>
<sequence>MVADGHGGSAASRHCRKHLLDYYIAAAGDGSAASLLGAGATACQQVHEEVKRITNAGSTVTIIALNLTRGELAVVNLGDSEAWLVPPSGSSVRLSEDHRLDTSEPERARVRGMGGHLSHARNRAGDPAGPLRLWPGGVAQARSVGDADVGDYILARPYVRSLCVPTGGCDVVVASDGIWDALYSSAVASSLRSMRRQSASLAATAIIDGAINQRHAYDCHGYLQPRDDTTILVMRIRRSNSAADVAGGGASSGGGCGCVVS</sequence>
<dbReference type="SMART" id="SM00332">
    <property type="entry name" value="PP2Cc"/>
    <property type="match status" value="1"/>
</dbReference>
<dbReference type="STRING" id="2903.R1BII4"/>
<dbReference type="KEGG" id="ehx:EMIHUDRAFT_448426"/>
<dbReference type="InterPro" id="IPR015655">
    <property type="entry name" value="PP2C"/>
</dbReference>
<evidence type="ECO:0000313" key="2">
    <source>
        <dbReference type="EnsemblProtists" id="EOD09613"/>
    </source>
</evidence>
<organism evidence="2 3">
    <name type="scientific">Emiliania huxleyi (strain CCMP1516)</name>
    <dbReference type="NCBI Taxonomy" id="280463"/>
    <lineage>
        <taxon>Eukaryota</taxon>
        <taxon>Haptista</taxon>
        <taxon>Haptophyta</taxon>
        <taxon>Prymnesiophyceae</taxon>
        <taxon>Isochrysidales</taxon>
        <taxon>Noelaerhabdaceae</taxon>
        <taxon>Emiliania</taxon>
    </lineage>
</organism>
<name>A0A0D3IEC8_EMIH1</name>
<reference evidence="3" key="1">
    <citation type="journal article" date="2013" name="Nature">
        <title>Pan genome of the phytoplankton Emiliania underpins its global distribution.</title>
        <authorList>
            <person name="Read B.A."/>
            <person name="Kegel J."/>
            <person name="Klute M.J."/>
            <person name="Kuo A."/>
            <person name="Lefebvre S.C."/>
            <person name="Maumus F."/>
            <person name="Mayer C."/>
            <person name="Miller J."/>
            <person name="Monier A."/>
            <person name="Salamov A."/>
            <person name="Young J."/>
            <person name="Aguilar M."/>
            <person name="Claverie J.M."/>
            <person name="Frickenhaus S."/>
            <person name="Gonzalez K."/>
            <person name="Herman E.K."/>
            <person name="Lin Y.C."/>
            <person name="Napier J."/>
            <person name="Ogata H."/>
            <person name="Sarno A.F."/>
            <person name="Shmutz J."/>
            <person name="Schroeder D."/>
            <person name="de Vargas C."/>
            <person name="Verret F."/>
            <person name="von Dassow P."/>
            <person name="Valentin K."/>
            <person name="Van de Peer Y."/>
            <person name="Wheeler G."/>
            <person name="Dacks J.B."/>
            <person name="Delwiche C.F."/>
            <person name="Dyhrman S.T."/>
            <person name="Glockner G."/>
            <person name="John U."/>
            <person name="Richards T."/>
            <person name="Worden A.Z."/>
            <person name="Zhang X."/>
            <person name="Grigoriev I.V."/>
            <person name="Allen A.E."/>
            <person name="Bidle K."/>
            <person name="Borodovsky M."/>
            <person name="Bowler C."/>
            <person name="Brownlee C."/>
            <person name="Cock J.M."/>
            <person name="Elias M."/>
            <person name="Gladyshev V.N."/>
            <person name="Groth M."/>
            <person name="Guda C."/>
            <person name="Hadaegh A."/>
            <person name="Iglesias-Rodriguez M.D."/>
            <person name="Jenkins J."/>
            <person name="Jones B.M."/>
            <person name="Lawson T."/>
            <person name="Leese F."/>
            <person name="Lindquist E."/>
            <person name="Lobanov A."/>
            <person name="Lomsadze A."/>
            <person name="Malik S.B."/>
            <person name="Marsh M.E."/>
            <person name="Mackinder L."/>
            <person name="Mock T."/>
            <person name="Mueller-Roeber B."/>
            <person name="Pagarete A."/>
            <person name="Parker M."/>
            <person name="Probert I."/>
            <person name="Quesneville H."/>
            <person name="Raines C."/>
            <person name="Rensing S.A."/>
            <person name="Riano-Pachon D.M."/>
            <person name="Richier S."/>
            <person name="Rokitta S."/>
            <person name="Shiraiwa Y."/>
            <person name="Soanes D.M."/>
            <person name="van der Giezen M."/>
            <person name="Wahlund T.M."/>
            <person name="Williams B."/>
            <person name="Wilson W."/>
            <person name="Wolfe G."/>
            <person name="Wurch L.L."/>
        </authorList>
    </citation>
    <scope>NUCLEOTIDE SEQUENCE</scope>
</reference>
<dbReference type="RefSeq" id="XP_005762042.1">
    <property type="nucleotide sequence ID" value="XM_005761985.1"/>
</dbReference>
<dbReference type="Gene3D" id="3.60.40.10">
    <property type="entry name" value="PPM-type phosphatase domain"/>
    <property type="match status" value="1"/>
</dbReference>
<accession>A0A0D3IEC8</accession>
<dbReference type="Pfam" id="PF00481">
    <property type="entry name" value="PP2C"/>
    <property type="match status" value="1"/>
</dbReference>
<dbReference type="InterPro" id="IPR036457">
    <property type="entry name" value="PPM-type-like_dom_sf"/>
</dbReference>
<dbReference type="GeneID" id="17255524"/>
<keyword evidence="3" id="KW-1185">Reference proteome</keyword>
<dbReference type="PANTHER" id="PTHR47992">
    <property type="entry name" value="PROTEIN PHOSPHATASE"/>
    <property type="match status" value="1"/>
</dbReference>
<dbReference type="AlphaFoldDB" id="A0A0D3IEC8"/>
<evidence type="ECO:0000313" key="3">
    <source>
        <dbReference type="Proteomes" id="UP000013827"/>
    </source>
</evidence>
<dbReference type="CDD" id="cd00143">
    <property type="entry name" value="PP2Cc"/>
    <property type="match status" value="1"/>
</dbReference>
<reference evidence="2" key="2">
    <citation type="submission" date="2024-10" db="UniProtKB">
        <authorList>
            <consortium name="EnsemblProtists"/>
        </authorList>
    </citation>
    <scope>IDENTIFICATION</scope>
</reference>
<dbReference type="SUPFAM" id="SSF81606">
    <property type="entry name" value="PP2C-like"/>
    <property type="match status" value="1"/>
</dbReference>
<dbReference type="GO" id="GO:0004722">
    <property type="term" value="F:protein serine/threonine phosphatase activity"/>
    <property type="evidence" value="ECO:0007669"/>
    <property type="project" value="InterPro"/>
</dbReference>